<name>A0A7J7C798_TRIWF</name>
<dbReference type="OrthoDB" id="185373at2759"/>
<feature type="repeat" description="PPR" evidence="3">
    <location>
        <begin position="410"/>
        <end position="444"/>
    </location>
</feature>
<dbReference type="InterPro" id="IPR011990">
    <property type="entry name" value="TPR-like_helical_dom_sf"/>
</dbReference>
<dbReference type="Proteomes" id="UP000593562">
    <property type="component" value="Unassembled WGS sequence"/>
</dbReference>
<dbReference type="InterPro" id="IPR002885">
    <property type="entry name" value="PPR_rpt"/>
</dbReference>
<feature type="repeat" description="PPR" evidence="3">
    <location>
        <begin position="445"/>
        <end position="479"/>
    </location>
</feature>
<reference evidence="4 5" key="1">
    <citation type="journal article" date="2020" name="Nat. Commun.">
        <title>Genome of Tripterygium wilfordii and identification of cytochrome P450 involved in triptolide biosynthesis.</title>
        <authorList>
            <person name="Tu L."/>
            <person name="Su P."/>
            <person name="Zhang Z."/>
            <person name="Gao L."/>
            <person name="Wang J."/>
            <person name="Hu T."/>
            <person name="Zhou J."/>
            <person name="Zhang Y."/>
            <person name="Zhao Y."/>
            <person name="Liu Y."/>
            <person name="Song Y."/>
            <person name="Tong Y."/>
            <person name="Lu Y."/>
            <person name="Yang J."/>
            <person name="Xu C."/>
            <person name="Jia M."/>
            <person name="Peters R.J."/>
            <person name="Huang L."/>
            <person name="Gao W."/>
        </authorList>
    </citation>
    <scope>NUCLEOTIDE SEQUENCE [LARGE SCALE GENOMIC DNA]</scope>
    <source>
        <strain evidence="5">cv. XIE 37</strain>
        <tissue evidence="4">Leaf</tissue>
    </source>
</reference>
<evidence type="ECO:0000313" key="5">
    <source>
        <dbReference type="Proteomes" id="UP000593562"/>
    </source>
</evidence>
<dbReference type="Pfam" id="PF13041">
    <property type="entry name" value="PPR_2"/>
    <property type="match status" value="6"/>
</dbReference>
<comment type="caution">
    <text evidence="4">The sequence shown here is derived from an EMBL/GenBank/DDBJ whole genome shotgun (WGS) entry which is preliminary data.</text>
</comment>
<evidence type="ECO:0000256" key="2">
    <source>
        <dbReference type="ARBA" id="ARBA00022737"/>
    </source>
</evidence>
<dbReference type="Pfam" id="PF01535">
    <property type="entry name" value="PPR"/>
    <property type="match status" value="3"/>
</dbReference>
<protein>
    <submittedName>
        <fullName evidence="4">Putative Tetratricopeptide repeat-like superfamily protein</fullName>
    </submittedName>
</protein>
<dbReference type="SUPFAM" id="SSF48452">
    <property type="entry name" value="TPR-like"/>
    <property type="match status" value="1"/>
</dbReference>
<feature type="repeat" description="PPR" evidence="3">
    <location>
        <begin position="340"/>
        <end position="374"/>
    </location>
</feature>
<evidence type="ECO:0000313" key="4">
    <source>
        <dbReference type="EMBL" id="KAF5729727.1"/>
    </source>
</evidence>
<feature type="repeat" description="PPR" evidence="3">
    <location>
        <begin position="549"/>
        <end position="583"/>
    </location>
</feature>
<evidence type="ECO:0000256" key="1">
    <source>
        <dbReference type="ARBA" id="ARBA00007626"/>
    </source>
</evidence>
<feature type="repeat" description="PPR" evidence="3">
    <location>
        <begin position="584"/>
        <end position="618"/>
    </location>
</feature>
<dbReference type="PANTHER" id="PTHR47447">
    <property type="entry name" value="OS03G0856100 PROTEIN"/>
    <property type="match status" value="1"/>
</dbReference>
<comment type="similarity">
    <text evidence="1">Belongs to the PPR family. P subfamily.</text>
</comment>
<keyword evidence="5" id="KW-1185">Reference proteome</keyword>
<dbReference type="AlphaFoldDB" id="A0A7J7C798"/>
<dbReference type="InParanoid" id="A0A7J7C798"/>
<accession>A0A7J7C798</accession>
<gene>
    <name evidence="4" type="ORF">HS088_TW20G00091</name>
</gene>
<dbReference type="PANTHER" id="PTHR47447:SF24">
    <property type="entry name" value="PENTATRICOPEPTIDE REPEAT-CONTAINING PROTEIN"/>
    <property type="match status" value="1"/>
</dbReference>
<dbReference type="Gene3D" id="1.25.40.10">
    <property type="entry name" value="Tetratricopeptide repeat domain"/>
    <property type="match status" value="6"/>
</dbReference>
<dbReference type="NCBIfam" id="TIGR00756">
    <property type="entry name" value="PPR"/>
    <property type="match status" value="8"/>
</dbReference>
<organism evidence="4 5">
    <name type="scientific">Tripterygium wilfordii</name>
    <name type="common">Thunder God vine</name>
    <dbReference type="NCBI Taxonomy" id="458696"/>
    <lineage>
        <taxon>Eukaryota</taxon>
        <taxon>Viridiplantae</taxon>
        <taxon>Streptophyta</taxon>
        <taxon>Embryophyta</taxon>
        <taxon>Tracheophyta</taxon>
        <taxon>Spermatophyta</taxon>
        <taxon>Magnoliopsida</taxon>
        <taxon>eudicotyledons</taxon>
        <taxon>Gunneridae</taxon>
        <taxon>Pentapetalae</taxon>
        <taxon>rosids</taxon>
        <taxon>fabids</taxon>
        <taxon>Celastrales</taxon>
        <taxon>Celastraceae</taxon>
        <taxon>Tripterygium</taxon>
    </lineage>
</organism>
<dbReference type="PROSITE" id="PS51375">
    <property type="entry name" value="PPR"/>
    <property type="match status" value="9"/>
</dbReference>
<evidence type="ECO:0000256" key="3">
    <source>
        <dbReference type="PROSITE-ProRule" id="PRU00708"/>
    </source>
</evidence>
<dbReference type="EMBL" id="JAAARO010000020">
    <property type="protein sequence ID" value="KAF5729727.1"/>
    <property type="molecule type" value="Genomic_DNA"/>
</dbReference>
<sequence>MAVCFYLGKRCLLESGLFKSRAIFLERIFYHSATSALMLEEQVFDESPAIHSRVINNCSGPRTRVGIPKRPKLFPLAVRVVKSLNWEVTRETRFRNAVKMHGFPHSIDAFRIIVHVFASAGMEREAYSLLLDIVYCYKAFNRDTFGLFTVLLDSPLHSERSIVVFDVLTKVFAANSMLENAVDVLYQTKKVGLTPNIRSCNFLLKCLMEANKADSVRMLFEDIKINGPNPNVYTYTIMMNFYCKGHFGHKVDIKQATDIWNDIEKSGEGASVVTCSTYIDGLCKAGFVDAALNLLRNFECRNQPLNSYCYNAVIFGFSRGQLCEALDVFEEMKNHGILPDAYSFSILINGFYKKGHIEDGLHIVHEMLCSDVKLNLVNYSSLFTGLFKVGLIDSSLEMFRGLSASGYKHDLISYNTLVNLLSIQGDTDSASQLLEEMINNGFVPDSFTFGKLIQRCCQSGPLGKALELFDLMRESVHLPSVFVWNVIAHRICKEGYLEQALKLIYDMQDLGIFPNSYTYHPIIKRLCEEKKSEKALELLPSMLKMNALHTNCFNTLIYGFVQQSKPQEACILYGRMRRLGINPNTVTYTILINLFCQRNEMQKAYNLFDDMKKESLIPDEFIYTCLIDGFCKIQRMDSANFLFDEMEINGVTPNAVTYTALIAGHKRLGNIARCYELSDEMKKKGIFPDDTA</sequence>
<feature type="repeat" description="PPR" evidence="3">
    <location>
        <begin position="306"/>
        <end position="339"/>
    </location>
</feature>
<feature type="repeat" description="PPR" evidence="3">
    <location>
        <begin position="619"/>
        <end position="653"/>
    </location>
</feature>
<keyword evidence="2" id="KW-0677">Repeat</keyword>
<feature type="repeat" description="PPR" evidence="3">
    <location>
        <begin position="480"/>
        <end position="514"/>
    </location>
</feature>
<proteinExistence type="inferred from homology"/>
<feature type="repeat" description="PPR" evidence="3">
    <location>
        <begin position="654"/>
        <end position="688"/>
    </location>
</feature>